<dbReference type="AlphaFoldDB" id="E8RW29"/>
<dbReference type="InterPro" id="IPR042230">
    <property type="entry name" value="CusF_sf"/>
</dbReference>
<keyword evidence="1" id="KW-0732">Signal</keyword>
<evidence type="ECO:0000313" key="2">
    <source>
        <dbReference type="EMBL" id="ADU15451.1"/>
    </source>
</evidence>
<dbReference type="EMBL" id="CP002398">
    <property type="protein sequence ID" value="ADU15451.1"/>
    <property type="molecule type" value="Genomic_DNA"/>
</dbReference>
<dbReference type="HOGENOM" id="CLU_140852_2_2_5"/>
<keyword evidence="2" id="KW-0614">Plasmid</keyword>
<protein>
    <submittedName>
        <fullName evidence="2">Copper binding periplasmic protein CusF</fullName>
    </submittedName>
</protein>
<gene>
    <name evidence="2" type="ordered locus">Astex_3843</name>
</gene>
<geneLocation type="plasmid" evidence="2 3">
    <name>pASTEX02</name>
</geneLocation>
<sequence length="123" mass="12608">MNTKLSIAALAILALAILSTAPLASAQDGMKGMDGMYDMAGMNVKSMPRTGSGTGVIKTIDVKSGKITIAHGPIASLKWPAMTMTFSVNPASLLNGLKVGQKVAFDVSIKGSDSTITALQPAQ</sequence>
<feature type="chain" id="PRO_5003227112" evidence="1">
    <location>
        <begin position="27"/>
        <end position="123"/>
    </location>
</feature>
<evidence type="ECO:0000313" key="3">
    <source>
        <dbReference type="Proteomes" id="UP000001492"/>
    </source>
</evidence>
<dbReference type="InterPro" id="IPR021647">
    <property type="entry name" value="CusF_Ec"/>
</dbReference>
<feature type="signal peptide" evidence="1">
    <location>
        <begin position="1"/>
        <end position="26"/>
    </location>
</feature>
<keyword evidence="3" id="KW-1185">Reference proteome</keyword>
<name>E8RW29_ASTEC</name>
<proteinExistence type="predicted"/>
<accession>E8RW29</accession>
<dbReference type="Proteomes" id="UP000001492">
    <property type="component" value="Plasmid pASTEX02"/>
</dbReference>
<organism evidence="2 3">
    <name type="scientific">Asticcacaulis excentricus (strain ATCC 15261 / DSM 4724 / KCTC 12464 / NCIMB 9791 / VKM B-1370 / CB 48)</name>
    <dbReference type="NCBI Taxonomy" id="573065"/>
    <lineage>
        <taxon>Bacteria</taxon>
        <taxon>Pseudomonadati</taxon>
        <taxon>Pseudomonadota</taxon>
        <taxon>Alphaproteobacteria</taxon>
        <taxon>Caulobacterales</taxon>
        <taxon>Caulobacteraceae</taxon>
        <taxon>Asticcacaulis</taxon>
    </lineage>
</organism>
<dbReference type="KEGG" id="aex:Astex_3843"/>
<reference evidence="3" key="1">
    <citation type="submission" date="2010-12" db="EMBL/GenBank/DDBJ databases">
        <title>Complete sequence of plasmid 2 of Asticcacaulis excentricus CB 48.</title>
        <authorList>
            <consortium name="US DOE Joint Genome Institute"/>
            <person name="Lucas S."/>
            <person name="Copeland A."/>
            <person name="Lapidus A."/>
            <person name="Cheng J.-F."/>
            <person name="Bruce D."/>
            <person name="Goodwin L."/>
            <person name="Pitluck S."/>
            <person name="Teshima H."/>
            <person name="Davenport K."/>
            <person name="Detter J.C."/>
            <person name="Han C."/>
            <person name="Tapia R."/>
            <person name="Land M."/>
            <person name="Hauser L."/>
            <person name="Jeffries C."/>
            <person name="Kyrpides N."/>
            <person name="Ivanova N."/>
            <person name="Ovchinnikova G."/>
            <person name="Brun Y.V."/>
            <person name="Woyke T."/>
        </authorList>
    </citation>
    <scope>NUCLEOTIDE SEQUENCE [LARGE SCALE GENOMIC DNA]</scope>
    <source>
        <strain evidence="3">ATCC 15261 / DSM 4724 / KCTC 12464 / NCIMB 9791 / VKM B-1370 / CB 48</strain>
        <plasmid evidence="3">pASTEX02</plasmid>
    </source>
</reference>
<dbReference type="Pfam" id="PF11604">
    <property type="entry name" value="CusF_Ec"/>
    <property type="match status" value="1"/>
</dbReference>
<dbReference type="RefSeq" id="WP_013481264.1">
    <property type="nucleotide sequence ID" value="NC_014819.1"/>
</dbReference>
<dbReference type="Gene3D" id="2.40.50.320">
    <property type="entry name" value="Copper binding periplasmic protein CusF"/>
    <property type="match status" value="1"/>
</dbReference>
<evidence type="ECO:0000256" key="1">
    <source>
        <dbReference type="SAM" id="SignalP"/>
    </source>
</evidence>